<comment type="caution">
    <text evidence="1">The sequence shown here is derived from an EMBL/GenBank/DDBJ whole genome shotgun (WGS) entry which is preliminary data.</text>
</comment>
<reference evidence="1 2" key="1">
    <citation type="journal article" date="2022" name="bioRxiv">
        <title>The genome of the oomycete Peronosclerospora sorghi, a cosmopolitan pathogen of maize and sorghum, is inflated with dispersed pseudogenes.</title>
        <authorList>
            <person name="Fletcher K."/>
            <person name="Martin F."/>
            <person name="Isakeit T."/>
            <person name="Cavanaugh K."/>
            <person name="Magill C."/>
            <person name="Michelmore R."/>
        </authorList>
    </citation>
    <scope>NUCLEOTIDE SEQUENCE [LARGE SCALE GENOMIC DNA]</scope>
    <source>
        <strain evidence="1">P6</strain>
    </source>
</reference>
<organism evidence="1 2">
    <name type="scientific">Peronosclerospora sorghi</name>
    <dbReference type="NCBI Taxonomy" id="230839"/>
    <lineage>
        <taxon>Eukaryota</taxon>
        <taxon>Sar</taxon>
        <taxon>Stramenopiles</taxon>
        <taxon>Oomycota</taxon>
        <taxon>Peronosporomycetes</taxon>
        <taxon>Peronosporales</taxon>
        <taxon>Peronosporaceae</taxon>
        <taxon>Peronosclerospora</taxon>
    </lineage>
</organism>
<protein>
    <submittedName>
        <fullName evidence="1">Uncharacterized protein</fullName>
    </submittedName>
</protein>
<accession>A0ACC0WBH0</accession>
<sequence length="163" mass="17685">MMASLCGMHALFTCLARRWSFWLAAVDGVPALSNDVDGVCGGCASGKMSADQFQHTSGSVLKRSSPFEVVHSDGMGPIIPPSRVKCLTASRKKKRCGLDSTRTVDQYVSKEFNSFCVNASIIRQTSAPYLPQQNGLSERMNRTLTEDGLVNDPLHATRSMLIG</sequence>
<dbReference type="EMBL" id="CM047582">
    <property type="protein sequence ID" value="KAI9915439.1"/>
    <property type="molecule type" value="Genomic_DNA"/>
</dbReference>
<evidence type="ECO:0000313" key="2">
    <source>
        <dbReference type="Proteomes" id="UP001163321"/>
    </source>
</evidence>
<keyword evidence="2" id="KW-1185">Reference proteome</keyword>
<gene>
    <name evidence="1" type="ORF">PsorP6_007794</name>
</gene>
<name>A0ACC0WBH0_9STRA</name>
<evidence type="ECO:0000313" key="1">
    <source>
        <dbReference type="EMBL" id="KAI9915439.1"/>
    </source>
</evidence>
<proteinExistence type="predicted"/>
<dbReference type="Proteomes" id="UP001163321">
    <property type="component" value="Chromosome 3"/>
</dbReference>